<organism evidence="2 3">
    <name type="scientific">Actinomycetospora atypica</name>
    <dbReference type="NCBI Taxonomy" id="1290095"/>
    <lineage>
        <taxon>Bacteria</taxon>
        <taxon>Bacillati</taxon>
        <taxon>Actinomycetota</taxon>
        <taxon>Actinomycetes</taxon>
        <taxon>Pseudonocardiales</taxon>
        <taxon>Pseudonocardiaceae</taxon>
        <taxon>Actinomycetospora</taxon>
    </lineage>
</organism>
<evidence type="ECO:0000313" key="3">
    <source>
        <dbReference type="Proteomes" id="UP001595947"/>
    </source>
</evidence>
<keyword evidence="1" id="KW-0812">Transmembrane</keyword>
<reference evidence="3" key="1">
    <citation type="journal article" date="2019" name="Int. J. Syst. Evol. Microbiol.">
        <title>The Global Catalogue of Microorganisms (GCM) 10K type strain sequencing project: providing services to taxonomists for standard genome sequencing and annotation.</title>
        <authorList>
            <consortium name="The Broad Institute Genomics Platform"/>
            <consortium name="The Broad Institute Genome Sequencing Center for Infectious Disease"/>
            <person name="Wu L."/>
            <person name="Ma J."/>
        </authorList>
    </citation>
    <scope>NUCLEOTIDE SEQUENCE [LARGE SCALE GENOMIC DNA]</scope>
    <source>
        <strain evidence="3">CGMCC 4.7093</strain>
    </source>
</reference>
<sequence>MTSPDEPLFAEPGAPWWPVLLGPAVAVGGLFLDRLAPGGAAPWAWVLIGVVLLLPITLIVVVRRRLLRVRLSATELVQGDETVPVARLVGVRPPDGSGRFGMQPFGGHPAVLRHLGVVVVTLDDGTRRAAWARDADGLYAALSRLLAARETSS</sequence>
<dbReference type="RefSeq" id="WP_378038740.1">
    <property type="nucleotide sequence ID" value="NZ_JBHSIV010000036.1"/>
</dbReference>
<keyword evidence="3" id="KW-1185">Reference proteome</keyword>
<comment type="caution">
    <text evidence="2">The sequence shown here is derived from an EMBL/GenBank/DDBJ whole genome shotgun (WGS) entry which is preliminary data.</text>
</comment>
<gene>
    <name evidence="2" type="ORF">ACFPBZ_24545</name>
</gene>
<evidence type="ECO:0000256" key="1">
    <source>
        <dbReference type="SAM" id="Phobius"/>
    </source>
</evidence>
<dbReference type="EMBL" id="JBHSIV010000036">
    <property type="protein sequence ID" value="MFC5065409.1"/>
    <property type="molecule type" value="Genomic_DNA"/>
</dbReference>
<proteinExistence type="predicted"/>
<evidence type="ECO:0000313" key="2">
    <source>
        <dbReference type="EMBL" id="MFC5065409.1"/>
    </source>
</evidence>
<accession>A0ABV9YTF2</accession>
<feature type="transmembrane region" description="Helical" evidence="1">
    <location>
        <begin position="43"/>
        <end position="62"/>
    </location>
</feature>
<evidence type="ECO:0008006" key="4">
    <source>
        <dbReference type="Google" id="ProtNLM"/>
    </source>
</evidence>
<protein>
    <recommendedName>
        <fullName evidence="4">DUF3093 domain-containing protein</fullName>
    </recommendedName>
</protein>
<name>A0ABV9YTF2_9PSEU</name>
<keyword evidence="1" id="KW-0472">Membrane</keyword>
<keyword evidence="1" id="KW-1133">Transmembrane helix</keyword>
<dbReference type="Proteomes" id="UP001595947">
    <property type="component" value="Unassembled WGS sequence"/>
</dbReference>